<dbReference type="PANTHER" id="PTHR22844:SF383">
    <property type="entry name" value="OS06G0238700 PROTEIN"/>
    <property type="match status" value="1"/>
</dbReference>
<dbReference type="InterPro" id="IPR001680">
    <property type="entry name" value="WD40_rpt"/>
</dbReference>
<gene>
    <name evidence="5" type="ORF">SEVIR_4G106000v2</name>
</gene>
<dbReference type="Pfam" id="PF00400">
    <property type="entry name" value="WD40"/>
    <property type="match status" value="5"/>
</dbReference>
<dbReference type="OMA" id="INNDGPD"/>
<dbReference type="PRINTS" id="PR00320">
    <property type="entry name" value="GPROTEINBRPT"/>
</dbReference>
<feature type="compositionally biased region" description="Polar residues" evidence="4">
    <location>
        <begin position="9"/>
        <end position="31"/>
    </location>
</feature>
<dbReference type="EMBL" id="CM016555">
    <property type="protein sequence ID" value="TKW20692.1"/>
    <property type="molecule type" value="Genomic_DNA"/>
</dbReference>
<dbReference type="InterPro" id="IPR045182">
    <property type="entry name" value="JINGUBANG-like"/>
</dbReference>
<feature type="repeat" description="WD" evidence="3">
    <location>
        <begin position="265"/>
        <end position="297"/>
    </location>
</feature>
<dbReference type="Proteomes" id="UP000298652">
    <property type="component" value="Chromosome 4"/>
</dbReference>
<feature type="repeat" description="WD" evidence="3">
    <location>
        <begin position="176"/>
        <end position="209"/>
    </location>
</feature>
<evidence type="ECO:0000256" key="1">
    <source>
        <dbReference type="ARBA" id="ARBA00022574"/>
    </source>
</evidence>
<dbReference type="PROSITE" id="PS50294">
    <property type="entry name" value="WD_REPEATS_REGION"/>
    <property type="match status" value="3"/>
</dbReference>
<reference evidence="5" key="1">
    <citation type="submission" date="2019-03" db="EMBL/GenBank/DDBJ databases">
        <title>WGS assembly of Setaria viridis.</title>
        <authorList>
            <person name="Huang P."/>
            <person name="Jenkins J."/>
            <person name="Grimwood J."/>
            <person name="Barry K."/>
            <person name="Healey A."/>
            <person name="Mamidi S."/>
            <person name="Sreedasyam A."/>
            <person name="Shu S."/>
            <person name="Feldman M."/>
            <person name="Wu J."/>
            <person name="Yu Y."/>
            <person name="Chen C."/>
            <person name="Johnson J."/>
            <person name="Rokhsar D."/>
            <person name="Baxter I."/>
            <person name="Schmutz J."/>
            <person name="Brutnell T."/>
            <person name="Kellogg E."/>
        </authorList>
    </citation>
    <scope>NUCLEOTIDE SEQUENCE [LARGE SCALE GENOMIC DNA]</scope>
</reference>
<evidence type="ECO:0000256" key="4">
    <source>
        <dbReference type="SAM" id="MobiDB-lite"/>
    </source>
</evidence>
<dbReference type="Gene3D" id="2.130.10.10">
    <property type="entry name" value="YVTN repeat-like/Quinoprotein amine dehydrogenase"/>
    <property type="match status" value="2"/>
</dbReference>
<keyword evidence="1 3" id="KW-0853">WD repeat</keyword>
<evidence type="ECO:0000256" key="3">
    <source>
        <dbReference type="PROSITE-ProRule" id="PRU00221"/>
    </source>
</evidence>
<feature type="region of interest" description="Disordered" evidence="4">
    <location>
        <begin position="1"/>
        <end position="31"/>
    </location>
</feature>
<dbReference type="Gramene" id="TKW20692">
    <property type="protein sequence ID" value="TKW20692"/>
    <property type="gene ID" value="SEVIR_4G106000v2"/>
</dbReference>
<name>A0A4U6UXR1_SETVI</name>
<evidence type="ECO:0008006" key="7">
    <source>
        <dbReference type="Google" id="ProtNLM"/>
    </source>
</evidence>
<dbReference type="SMART" id="SM00320">
    <property type="entry name" value="WD40"/>
    <property type="match status" value="7"/>
</dbReference>
<dbReference type="AlphaFoldDB" id="A0A4U6UXR1"/>
<proteinExistence type="predicted"/>
<organism evidence="5 6">
    <name type="scientific">Setaria viridis</name>
    <name type="common">Green bristlegrass</name>
    <name type="synonym">Setaria italica subsp. viridis</name>
    <dbReference type="NCBI Taxonomy" id="4556"/>
    <lineage>
        <taxon>Eukaryota</taxon>
        <taxon>Viridiplantae</taxon>
        <taxon>Streptophyta</taxon>
        <taxon>Embryophyta</taxon>
        <taxon>Tracheophyta</taxon>
        <taxon>Spermatophyta</taxon>
        <taxon>Magnoliopsida</taxon>
        <taxon>Liliopsida</taxon>
        <taxon>Poales</taxon>
        <taxon>Poaceae</taxon>
        <taxon>PACMAD clade</taxon>
        <taxon>Panicoideae</taxon>
        <taxon>Panicodae</taxon>
        <taxon>Paniceae</taxon>
        <taxon>Cenchrinae</taxon>
        <taxon>Setaria</taxon>
    </lineage>
</organism>
<protein>
    <recommendedName>
        <fullName evidence="7">Anaphase-promoting complex subunit 4 WD40 domain-containing protein</fullName>
    </recommendedName>
</protein>
<dbReference type="InterPro" id="IPR036322">
    <property type="entry name" value="WD40_repeat_dom_sf"/>
</dbReference>
<evidence type="ECO:0000256" key="2">
    <source>
        <dbReference type="ARBA" id="ARBA00022737"/>
    </source>
</evidence>
<sequence>MSSIRQEETQAQDVSETEHTISFLSQSNRPSLQNSANPSLSSCLYQCIATLKGNSFYVSSLAIDGDSLYIASSNGHIRLWPLDMAMDVRQAEHGQSSSTVAVTNSSIKCAIATSNGLVSSHQDGKIRVWHHPARRNGSSDHHLALRAVLPTAADHLRTFLFPSNYVEVRRHRRRTWVRHADAVTALALSPDGAEMYSVSWDRSLKAWRLPGLRCAESIAAAHDDAINAVAVSADGSVYTGSADRTVKAWRRRPGRQGKLALVGTMERHKAAVNALALGVGGRVLYSGACDRSVVVWECAGGGAMSATATLRGHMKAVLCVAAAGDVVCSGSADRTVRVWRRGAAGAGYTCLAVLDGHAGAVKSLTLVKKSGGDHDGSCDGCCSCSAAHVCSGSLDSDVKIWRVNVSCL</sequence>
<accession>A0A4U6UXR1</accession>
<evidence type="ECO:0000313" key="6">
    <source>
        <dbReference type="Proteomes" id="UP000298652"/>
    </source>
</evidence>
<evidence type="ECO:0000313" key="5">
    <source>
        <dbReference type="EMBL" id="TKW20692.1"/>
    </source>
</evidence>
<dbReference type="SUPFAM" id="SSF50978">
    <property type="entry name" value="WD40 repeat-like"/>
    <property type="match status" value="1"/>
</dbReference>
<dbReference type="InterPro" id="IPR020472">
    <property type="entry name" value="WD40_PAC1"/>
</dbReference>
<feature type="repeat" description="WD" evidence="3">
    <location>
        <begin position="310"/>
        <end position="339"/>
    </location>
</feature>
<keyword evidence="6" id="KW-1185">Reference proteome</keyword>
<keyword evidence="2" id="KW-0677">Repeat</keyword>
<dbReference type="PROSITE" id="PS50082">
    <property type="entry name" value="WD_REPEATS_2"/>
    <property type="match status" value="4"/>
</dbReference>
<dbReference type="PANTHER" id="PTHR22844">
    <property type="entry name" value="F-BOX AND WD40 DOMAIN PROTEIN"/>
    <property type="match status" value="1"/>
</dbReference>
<feature type="repeat" description="WD" evidence="3">
    <location>
        <begin position="219"/>
        <end position="249"/>
    </location>
</feature>
<dbReference type="InterPro" id="IPR015943">
    <property type="entry name" value="WD40/YVTN_repeat-like_dom_sf"/>
</dbReference>